<dbReference type="AlphaFoldDB" id="A0A837C2R5"/>
<proteinExistence type="predicted"/>
<sequence length="71" mass="8180">MSEPIPWLIESSIKIAWNYLERTGEIGNASEASRFLLRTVDAMVLKGEHRKLMLANRAIEAYQRHRRVIAA</sequence>
<evidence type="ECO:0000313" key="2">
    <source>
        <dbReference type="Proteomes" id="UP000024900"/>
    </source>
</evidence>
<evidence type="ECO:0000313" key="1">
    <source>
        <dbReference type="EMBL" id="KGJ63348.1"/>
    </source>
</evidence>
<accession>A0A837C2R5</accession>
<dbReference type="Proteomes" id="UP000024900">
    <property type="component" value="Unassembled WGS sequence"/>
</dbReference>
<organism evidence="1 2">
    <name type="scientific">Bradyrhizobium diazoefficiens SEMIA 5080</name>
    <dbReference type="NCBI Taxonomy" id="754504"/>
    <lineage>
        <taxon>Bacteria</taxon>
        <taxon>Pseudomonadati</taxon>
        <taxon>Pseudomonadota</taxon>
        <taxon>Alphaproteobacteria</taxon>
        <taxon>Hyphomicrobiales</taxon>
        <taxon>Nitrobacteraceae</taxon>
        <taxon>Bradyrhizobium</taxon>
    </lineage>
</organism>
<reference evidence="1 2" key="1">
    <citation type="journal article" date="2014" name="BMC Genomics">
        <title>Comparative genomics of Bradyrhizobium japonicum CPAC 15 and Bradyrhizobium diazoefficiens CPAC 7: elite model strains for understanding symbiotic performance with soybean.</title>
        <authorList>
            <person name="Siqueira A.F."/>
            <person name="Ormeno-Orrillo E."/>
            <person name="Souza R.C."/>
            <person name="Rodrigues E.P."/>
            <person name="Almeida L.G."/>
            <person name="Barcellos F.G."/>
            <person name="Batista J.S."/>
            <person name="Nakatami A.S."/>
            <person name="Martinez-Romero E."/>
            <person name="Vasconcelos A.T."/>
            <person name="Hungria M."/>
        </authorList>
    </citation>
    <scope>NUCLEOTIDE SEQUENCE [LARGE SCALE GENOMIC DNA]</scope>
    <source>
        <strain evidence="1 2">SEMIA 5080</strain>
    </source>
</reference>
<dbReference type="RefSeq" id="WP_074077371.1">
    <property type="nucleotide sequence ID" value="NZ_ADOU02000008.1"/>
</dbReference>
<comment type="caution">
    <text evidence="1">The sequence shown here is derived from an EMBL/GenBank/DDBJ whole genome shotgun (WGS) entry which is preliminary data.</text>
</comment>
<protein>
    <submittedName>
        <fullName evidence="1">Uncharacterized protein</fullName>
    </submittedName>
</protein>
<dbReference type="EMBL" id="ADOU02000008">
    <property type="protein sequence ID" value="KGJ63348.1"/>
    <property type="molecule type" value="Genomic_DNA"/>
</dbReference>
<gene>
    <name evidence="1" type="ORF">BJA5080_05142</name>
</gene>
<name>A0A837C2R5_9BRAD</name>